<comment type="caution">
    <text evidence="3">The sequence shown here is derived from an EMBL/GenBank/DDBJ whole genome shotgun (WGS) entry which is preliminary data.</text>
</comment>
<feature type="domain" description="NERD" evidence="2">
    <location>
        <begin position="326"/>
        <end position="395"/>
    </location>
</feature>
<keyword evidence="4" id="KW-1185">Reference proteome</keyword>
<accession>A0A2U1S716</accession>
<gene>
    <name evidence="3" type="ORF">MBBWO_07260</name>
</gene>
<dbReference type="Pfam" id="PF08378">
    <property type="entry name" value="NERD"/>
    <property type="match status" value="1"/>
</dbReference>
<feature type="transmembrane region" description="Helical" evidence="1">
    <location>
        <begin position="289"/>
        <end position="306"/>
    </location>
</feature>
<name>A0A2U1S716_9EURY</name>
<dbReference type="EMBL" id="MZGU01000004">
    <property type="protein sequence ID" value="PWB85880.1"/>
    <property type="molecule type" value="Genomic_DNA"/>
</dbReference>
<dbReference type="RefSeq" id="WP_116669526.1">
    <property type="nucleotide sequence ID" value="NZ_MZGU01000004.1"/>
</dbReference>
<keyword evidence="1" id="KW-0472">Membrane</keyword>
<evidence type="ECO:0000256" key="1">
    <source>
        <dbReference type="SAM" id="Phobius"/>
    </source>
</evidence>
<keyword evidence="1" id="KW-1133">Transmembrane helix</keyword>
<dbReference type="InterPro" id="IPR011528">
    <property type="entry name" value="NERD"/>
</dbReference>
<evidence type="ECO:0000313" key="4">
    <source>
        <dbReference type="Proteomes" id="UP000245577"/>
    </source>
</evidence>
<reference evidence="3 4" key="1">
    <citation type="submission" date="2017-03" db="EMBL/GenBank/DDBJ databases">
        <title>Genome sequence of Methanobrevibacter wosei.</title>
        <authorList>
            <person name="Poehlein A."/>
            <person name="Seedorf H."/>
            <person name="Daniel R."/>
        </authorList>
    </citation>
    <scope>NUCLEOTIDE SEQUENCE [LARGE SCALE GENOMIC DNA]</scope>
    <source>
        <strain evidence="3 4">DSM 11979</strain>
    </source>
</reference>
<sequence>MKVVCCKSCGAKYQLDDNDDVSTFECTSCAGDLELCDDYSSDLESDDSNIPTAPSYESSYIVQCEDCGLKYNIGVDENILDYECESCGGSLRYLDSELNKELDQILEDRKTQQIKNTIESNQSIPVNEEVQESKSTEFATKQNIRSLPSKLGDFFSEEHLHKVAEEEEETSLKQETPVSTARTTISPAVLSKFEKEFSVPTIDDYNVLKDYLKEEFFKGVMKYYLTDEELVDGSFDKFMNEMSINEPLPEIKTLSTKISELNRNNVVLVVGAILFIAGIIEVFLVNSGLGIVALFIGVIILCYGIYKTRDDVETEKRSRVIREHILTLPEEYYVFYDVRIPKAQSGINHLIVGPSGIYAIISQKYNSKTTLNSDNENNSLIGSIDDNKIEEVVTKRGLKLFRYTTKQTEFPKDNAVKQKALKLGELLINFLSLNGIKNCFVEPLVGFVNNEVVVINTPLTDEDLFIDELLHKIKYGTIKLDPETIDKCAVLISKYSADCSTEF</sequence>
<evidence type="ECO:0000259" key="2">
    <source>
        <dbReference type="Pfam" id="PF08378"/>
    </source>
</evidence>
<proteinExistence type="predicted"/>
<protein>
    <recommendedName>
        <fullName evidence="2">NERD domain-containing protein</fullName>
    </recommendedName>
</protein>
<keyword evidence="1" id="KW-0812">Transmembrane</keyword>
<dbReference type="AlphaFoldDB" id="A0A2U1S716"/>
<dbReference type="OrthoDB" id="70331at2157"/>
<evidence type="ECO:0000313" key="3">
    <source>
        <dbReference type="EMBL" id="PWB85880.1"/>
    </source>
</evidence>
<dbReference type="Proteomes" id="UP000245577">
    <property type="component" value="Unassembled WGS sequence"/>
</dbReference>
<feature type="transmembrane region" description="Helical" evidence="1">
    <location>
        <begin position="266"/>
        <end position="283"/>
    </location>
</feature>
<organism evidence="3 4">
    <name type="scientific">Methanobrevibacter woesei</name>
    <dbReference type="NCBI Taxonomy" id="190976"/>
    <lineage>
        <taxon>Archaea</taxon>
        <taxon>Methanobacteriati</taxon>
        <taxon>Methanobacteriota</taxon>
        <taxon>Methanomada group</taxon>
        <taxon>Methanobacteria</taxon>
        <taxon>Methanobacteriales</taxon>
        <taxon>Methanobacteriaceae</taxon>
        <taxon>Methanobrevibacter</taxon>
    </lineage>
</organism>